<feature type="region of interest" description="Disordered" evidence="1">
    <location>
        <begin position="293"/>
        <end position="324"/>
    </location>
</feature>
<sequence>MNKHAYLSPVITPVVAQFVGWLGANLDNNTLSHCYTNRRTGVRWNCTSLYDAYAQYHWPHQPLPRLSRLAGGSFAHNAATLSALRSDLQRALSPPLNDTAACLGAIEVMTWGGVRAGNVRWLNANTGGLASLLIDTRDALNANDTSDHRLTNPGLRFNSGMTKVYSLICDSLIIYDSRVAAALGWIVTKFCQAMGLSQVPAELCFPWAPAKEAPGTPSPKQRNPSVRNLTFSSLRADASHAKWNMKASWLLEAVLASHYARHSRFTSIPQNERLRAIEAALFMIGYDLAYPTATPPTPPPAPTNSGPPTTRSTKSGTSAAVTDDSSGYDCYTLSKGKPFRYRIFCQGIDIGMDKTIPVQDINATLSRLKRHFDTDPFPLANSVTGVPKGKAPEGLGVAYFQCTGKSAKHTSRLAAVLEELAIINPCNPAPARGLHWKLNTRLLGLDEQSTQVDISPILKAFLDLEDED</sequence>
<feature type="compositionally biased region" description="Polar residues" evidence="1">
    <location>
        <begin position="311"/>
        <end position="324"/>
    </location>
</feature>
<dbReference type="EMBL" id="BQKM01000015">
    <property type="protein sequence ID" value="GJN55073.1"/>
    <property type="molecule type" value="Genomic_DNA"/>
</dbReference>
<organism evidence="2 3">
    <name type="scientific">Pseudomonas tohonis</name>
    <dbReference type="NCBI Taxonomy" id="2725477"/>
    <lineage>
        <taxon>Bacteria</taxon>
        <taxon>Pseudomonadati</taxon>
        <taxon>Pseudomonadota</taxon>
        <taxon>Gammaproteobacteria</taxon>
        <taxon>Pseudomonadales</taxon>
        <taxon>Pseudomonadaceae</taxon>
        <taxon>Pseudomonas</taxon>
    </lineage>
</organism>
<evidence type="ECO:0000313" key="3">
    <source>
        <dbReference type="Proteomes" id="UP001054892"/>
    </source>
</evidence>
<comment type="caution">
    <text evidence="2">The sequence shown here is derived from an EMBL/GenBank/DDBJ whole genome shotgun (WGS) entry which is preliminary data.</text>
</comment>
<accession>A0ABQ4W6J7</accession>
<dbReference type="Proteomes" id="UP001054892">
    <property type="component" value="Unassembled WGS sequence"/>
</dbReference>
<evidence type="ECO:0000256" key="1">
    <source>
        <dbReference type="SAM" id="MobiDB-lite"/>
    </source>
</evidence>
<proteinExistence type="predicted"/>
<name>A0ABQ4W6J7_9PSED</name>
<reference evidence="2 3" key="1">
    <citation type="submission" date="2021-12" db="EMBL/GenBank/DDBJ databases">
        <title>Characterization of novel class B3 metallo-beta-lactamase from novel Pseudomonas species.</title>
        <authorList>
            <person name="Yamada K."/>
            <person name="Aoki K."/>
            <person name="Ishii Y."/>
        </authorList>
    </citation>
    <scope>NUCLEOTIDE SEQUENCE [LARGE SCALE GENOMIC DNA]</scope>
    <source>
        <strain evidence="2 3">TUM20286</strain>
    </source>
</reference>
<protein>
    <submittedName>
        <fullName evidence="2">Uncharacterized protein</fullName>
    </submittedName>
</protein>
<dbReference type="RefSeq" id="WP_236247248.1">
    <property type="nucleotide sequence ID" value="NZ_BQKM01000015.1"/>
</dbReference>
<evidence type="ECO:0000313" key="2">
    <source>
        <dbReference type="EMBL" id="GJN55073.1"/>
    </source>
</evidence>
<keyword evidence="3" id="KW-1185">Reference proteome</keyword>
<feature type="compositionally biased region" description="Pro residues" evidence="1">
    <location>
        <begin position="293"/>
        <end position="302"/>
    </location>
</feature>
<gene>
    <name evidence="2" type="ORF">TUM20286_48250</name>
</gene>